<proteinExistence type="inferred from homology"/>
<evidence type="ECO:0000313" key="7">
    <source>
        <dbReference type="EMBL" id="QFZ82677.1"/>
    </source>
</evidence>
<dbReference type="PROSITE" id="PS00460">
    <property type="entry name" value="GLUTATHIONE_PEROXID_1"/>
    <property type="match status" value="1"/>
</dbReference>
<evidence type="ECO:0000313" key="8">
    <source>
        <dbReference type="Proteomes" id="UP000326780"/>
    </source>
</evidence>
<dbReference type="PROSITE" id="PS51355">
    <property type="entry name" value="GLUTATHIONE_PEROXID_3"/>
    <property type="match status" value="1"/>
</dbReference>
<dbReference type="PANTHER" id="PTHR11592:SF44">
    <property type="entry name" value="GLUTATHIONE PEROXIDASE"/>
    <property type="match status" value="1"/>
</dbReference>
<dbReference type="InterPro" id="IPR000889">
    <property type="entry name" value="Glutathione_peroxidase"/>
</dbReference>
<dbReference type="PROSITE" id="PS51318">
    <property type="entry name" value="TAT"/>
    <property type="match status" value="1"/>
</dbReference>
<feature type="signal peptide" evidence="5">
    <location>
        <begin position="1"/>
        <end position="36"/>
    </location>
</feature>
<evidence type="ECO:0000256" key="2">
    <source>
        <dbReference type="ARBA" id="ARBA00022559"/>
    </source>
</evidence>
<dbReference type="AlphaFoldDB" id="A0A5Q0M1G7"/>
<dbReference type="CDD" id="cd00340">
    <property type="entry name" value="GSH_Peroxidase"/>
    <property type="match status" value="1"/>
</dbReference>
<evidence type="ECO:0000259" key="6">
    <source>
        <dbReference type="PROSITE" id="PS51352"/>
    </source>
</evidence>
<feature type="chain" id="PRO_5025025321" description="Glutathione peroxidase" evidence="5">
    <location>
        <begin position="37"/>
        <end position="213"/>
    </location>
</feature>
<name>A0A5Q0M1G7_VARPD</name>
<evidence type="ECO:0000256" key="4">
    <source>
        <dbReference type="RuleBase" id="RU000499"/>
    </source>
</evidence>
<sequence>MRTPARFSTLRRGATAFSLVAGLSAALSAGAQTAPAAPAAPAVGSAAGCPAILQHSFPRLQDEKPQNLCQYAGKVVLVVNTASFCGFTPQYKGLEALDMKYRARGLVVLGFPSNDFSQESGSNKEIADFCESTFGVKFPMFAKSAVRGTDANPLFKQLAQASGTTPKWNFYKYLIGRDGKVVQAWSSMTAPDETGFVNVIEKQLGPNQDKAGD</sequence>
<organism evidence="7 8">
    <name type="scientific">Variovorax paradoxus</name>
    <dbReference type="NCBI Taxonomy" id="34073"/>
    <lineage>
        <taxon>Bacteria</taxon>
        <taxon>Pseudomonadati</taxon>
        <taxon>Pseudomonadota</taxon>
        <taxon>Betaproteobacteria</taxon>
        <taxon>Burkholderiales</taxon>
        <taxon>Comamonadaceae</taxon>
        <taxon>Variovorax</taxon>
    </lineage>
</organism>
<dbReference type="SUPFAM" id="SSF52833">
    <property type="entry name" value="Thioredoxin-like"/>
    <property type="match status" value="1"/>
</dbReference>
<gene>
    <name evidence="7" type="ORF">GFK26_07840</name>
</gene>
<dbReference type="InterPro" id="IPR036249">
    <property type="entry name" value="Thioredoxin-like_sf"/>
</dbReference>
<evidence type="ECO:0000256" key="3">
    <source>
        <dbReference type="ARBA" id="ARBA00023002"/>
    </source>
</evidence>
<dbReference type="PANTHER" id="PTHR11592">
    <property type="entry name" value="GLUTATHIONE PEROXIDASE"/>
    <property type="match status" value="1"/>
</dbReference>
<dbReference type="Gene3D" id="3.40.30.10">
    <property type="entry name" value="Glutaredoxin"/>
    <property type="match status" value="1"/>
</dbReference>
<dbReference type="InterPro" id="IPR006311">
    <property type="entry name" value="TAT_signal"/>
</dbReference>
<keyword evidence="5" id="KW-0732">Signal</keyword>
<accession>A0A5Q0M1G7</accession>
<dbReference type="InterPro" id="IPR013766">
    <property type="entry name" value="Thioredoxin_domain"/>
</dbReference>
<dbReference type="GO" id="GO:0004601">
    <property type="term" value="F:peroxidase activity"/>
    <property type="evidence" value="ECO:0007669"/>
    <property type="project" value="UniProtKB-KW"/>
</dbReference>
<keyword evidence="2 4" id="KW-0575">Peroxidase</keyword>
<dbReference type="GO" id="GO:0034599">
    <property type="term" value="P:cellular response to oxidative stress"/>
    <property type="evidence" value="ECO:0007669"/>
    <property type="project" value="TreeGrafter"/>
</dbReference>
<dbReference type="Proteomes" id="UP000326780">
    <property type="component" value="Chromosome"/>
</dbReference>
<keyword evidence="3 4" id="KW-0560">Oxidoreductase</keyword>
<dbReference type="PRINTS" id="PR01011">
    <property type="entry name" value="GLUTPROXDASE"/>
</dbReference>
<evidence type="ECO:0000256" key="5">
    <source>
        <dbReference type="SAM" id="SignalP"/>
    </source>
</evidence>
<dbReference type="InterPro" id="IPR029759">
    <property type="entry name" value="GPX_AS"/>
</dbReference>
<evidence type="ECO:0000256" key="1">
    <source>
        <dbReference type="ARBA" id="ARBA00006926"/>
    </source>
</evidence>
<dbReference type="Pfam" id="PF00255">
    <property type="entry name" value="GSHPx"/>
    <property type="match status" value="1"/>
</dbReference>
<protein>
    <recommendedName>
        <fullName evidence="4">Glutathione peroxidase</fullName>
    </recommendedName>
</protein>
<dbReference type="PROSITE" id="PS51352">
    <property type="entry name" value="THIOREDOXIN_2"/>
    <property type="match status" value="1"/>
</dbReference>
<feature type="domain" description="Thioredoxin" evidence="6">
    <location>
        <begin position="28"/>
        <end position="205"/>
    </location>
</feature>
<comment type="similarity">
    <text evidence="1 4">Belongs to the glutathione peroxidase family.</text>
</comment>
<dbReference type="RefSeq" id="WP_153281499.1">
    <property type="nucleotide sequence ID" value="NZ_CP045644.1"/>
</dbReference>
<dbReference type="EMBL" id="CP045644">
    <property type="protein sequence ID" value="QFZ82677.1"/>
    <property type="molecule type" value="Genomic_DNA"/>
</dbReference>
<reference evidence="7 8" key="1">
    <citation type="submission" date="2019-10" db="EMBL/GenBank/DDBJ databases">
        <title>Complete genome sequence of Variovorax paradoxus 5C-2.</title>
        <authorList>
            <person name="Gogoleva N.E."/>
            <person name="Balkin A.S."/>
        </authorList>
    </citation>
    <scope>NUCLEOTIDE SEQUENCE [LARGE SCALE GENOMIC DNA]</scope>
    <source>
        <strain evidence="7 8">5C-2</strain>
    </source>
</reference>